<proteinExistence type="predicted"/>
<comment type="caution">
    <text evidence="1">The sequence shown here is derived from an EMBL/GenBank/DDBJ whole genome shotgun (WGS) entry which is preliminary data.</text>
</comment>
<keyword evidence="2" id="KW-1185">Reference proteome</keyword>
<gene>
    <name evidence="1" type="ORF">H5410_058954</name>
</gene>
<sequence length="122" mass="14112">MDVRQDLNYGAYWFRRANRTIFKVKRASERVNPPVCQFSCAIVNGCFGDPDFQRYFCQNFSWTSVTTLAIEPVVHGFFNDPNFRRNFCQNFSWTSVKTLAMELVGHDGNIGPFSRLNQPRSG</sequence>
<evidence type="ECO:0000313" key="2">
    <source>
        <dbReference type="Proteomes" id="UP000824120"/>
    </source>
</evidence>
<evidence type="ECO:0000313" key="1">
    <source>
        <dbReference type="EMBL" id="KAG5569188.1"/>
    </source>
</evidence>
<organism evidence="1 2">
    <name type="scientific">Solanum commersonii</name>
    <name type="common">Commerson's wild potato</name>
    <name type="synonym">Commerson's nightshade</name>
    <dbReference type="NCBI Taxonomy" id="4109"/>
    <lineage>
        <taxon>Eukaryota</taxon>
        <taxon>Viridiplantae</taxon>
        <taxon>Streptophyta</taxon>
        <taxon>Embryophyta</taxon>
        <taxon>Tracheophyta</taxon>
        <taxon>Spermatophyta</taxon>
        <taxon>Magnoliopsida</taxon>
        <taxon>eudicotyledons</taxon>
        <taxon>Gunneridae</taxon>
        <taxon>Pentapetalae</taxon>
        <taxon>asterids</taxon>
        <taxon>lamiids</taxon>
        <taxon>Solanales</taxon>
        <taxon>Solanaceae</taxon>
        <taxon>Solanoideae</taxon>
        <taxon>Solaneae</taxon>
        <taxon>Solanum</taxon>
    </lineage>
</organism>
<name>A0A9J5W1I2_SOLCO</name>
<protein>
    <submittedName>
        <fullName evidence="1">Uncharacterized protein</fullName>
    </submittedName>
</protein>
<dbReference type="AlphaFoldDB" id="A0A9J5W1I2"/>
<accession>A0A9J5W1I2</accession>
<reference evidence="1 2" key="1">
    <citation type="submission" date="2020-09" db="EMBL/GenBank/DDBJ databases">
        <title>De no assembly of potato wild relative species, Solanum commersonii.</title>
        <authorList>
            <person name="Cho K."/>
        </authorList>
    </citation>
    <scope>NUCLEOTIDE SEQUENCE [LARGE SCALE GENOMIC DNA]</scope>
    <source>
        <strain evidence="1">LZ3.2</strain>
        <tissue evidence="1">Leaf</tissue>
    </source>
</reference>
<dbReference type="Proteomes" id="UP000824120">
    <property type="component" value="Chromosome 12"/>
</dbReference>
<dbReference type="EMBL" id="JACXVP010000012">
    <property type="protein sequence ID" value="KAG5569188.1"/>
    <property type="molecule type" value="Genomic_DNA"/>
</dbReference>